<organism evidence="1 2">
    <name type="scientific">Pectobacterium araliae</name>
    <dbReference type="NCBI Taxonomy" id="3073862"/>
    <lineage>
        <taxon>Bacteria</taxon>
        <taxon>Pseudomonadati</taxon>
        <taxon>Pseudomonadota</taxon>
        <taxon>Gammaproteobacteria</taxon>
        <taxon>Enterobacterales</taxon>
        <taxon>Pectobacteriaceae</taxon>
        <taxon>Pectobacterium</taxon>
    </lineage>
</organism>
<evidence type="ECO:0000313" key="2">
    <source>
        <dbReference type="Proteomes" id="UP001377830"/>
    </source>
</evidence>
<name>A0AAN0KJN2_9GAMM</name>
<proteinExistence type="predicted"/>
<sequence length="65" mass="7863">MSLFPDMKNMRLRYDLFDAQVVHRQKNDNPPYFITSDTTIIKLNNNYTEQFLSDKLYLMRLIPFS</sequence>
<dbReference type="Proteomes" id="UP001377830">
    <property type="component" value="Chromosome"/>
</dbReference>
<dbReference type="KEGG" id="parl:PEC302110_16790"/>
<reference evidence="2" key="1">
    <citation type="journal article" date="2024" name="Int. J. Syst. Evol. Microbiol.">
        <title>Pectobacterium araliae sp. nov., a pathogen causing bacterial soft rot of Japanese angelica tree in Japan.</title>
        <authorList>
            <person name="Sawada H."/>
            <person name="Someya N."/>
            <person name="Morohoshi T."/>
            <person name="Ono M."/>
            <person name="Satou M."/>
        </authorList>
    </citation>
    <scope>NUCLEOTIDE SEQUENCE [LARGE SCALE GENOMIC DNA]</scope>
    <source>
        <strain evidence="2">MAFF 302110</strain>
    </source>
</reference>
<keyword evidence="2" id="KW-1185">Reference proteome</keyword>
<dbReference type="AlphaFoldDB" id="A0AAN0KJN2"/>
<accession>A0AAN0KJN2</accession>
<protein>
    <submittedName>
        <fullName evidence="1">Uncharacterized protein</fullName>
    </submittedName>
</protein>
<gene>
    <name evidence="1" type="ORF">PEC302110_16790</name>
</gene>
<evidence type="ECO:0000313" key="1">
    <source>
        <dbReference type="EMBL" id="BES84582.1"/>
    </source>
</evidence>
<dbReference type="EMBL" id="AP028908">
    <property type="protein sequence ID" value="BES84582.1"/>
    <property type="molecule type" value="Genomic_DNA"/>
</dbReference>